<keyword evidence="7 9" id="KW-0949">S-adenosyl-L-methionine</keyword>
<evidence type="ECO:0000256" key="9">
    <source>
        <dbReference type="HAMAP-Rule" id="MF_00835"/>
    </source>
</evidence>
<dbReference type="InterPro" id="IPR051052">
    <property type="entry name" value="Diverse_substrate_MTase"/>
</dbReference>
<dbReference type="Pfam" id="PF08241">
    <property type="entry name" value="Methyltransf_11"/>
    <property type="match status" value="1"/>
</dbReference>
<evidence type="ECO:0000256" key="4">
    <source>
        <dbReference type="ARBA" id="ARBA00012327"/>
    </source>
</evidence>
<evidence type="ECO:0000259" key="10">
    <source>
        <dbReference type="Pfam" id="PF08241"/>
    </source>
</evidence>
<dbReference type="EC" id="2.1.1.197" evidence="4 9"/>
<keyword evidence="5 9" id="KW-0489">Methyltransferase</keyword>
<keyword evidence="6 9" id="KW-0808">Transferase</keyword>
<dbReference type="GO" id="GO:0102130">
    <property type="term" value="F:malonyl-CoA methyltransferase activity"/>
    <property type="evidence" value="ECO:0007669"/>
    <property type="project" value="UniProtKB-EC"/>
</dbReference>
<evidence type="ECO:0000256" key="5">
    <source>
        <dbReference type="ARBA" id="ARBA00022603"/>
    </source>
</evidence>
<dbReference type="HAMAP" id="MF_00835">
    <property type="entry name" value="BioC"/>
    <property type="match status" value="1"/>
</dbReference>
<dbReference type="PANTHER" id="PTHR44942:SF4">
    <property type="entry name" value="METHYLTRANSFERASE TYPE 11 DOMAIN-CONTAINING PROTEIN"/>
    <property type="match status" value="1"/>
</dbReference>
<keyword evidence="8 9" id="KW-0093">Biotin biosynthesis</keyword>
<comment type="caution">
    <text evidence="11">The sequence shown here is derived from an EMBL/GenBank/DDBJ whole genome shotgun (WGS) entry which is preliminary data.</text>
</comment>
<proteinExistence type="inferred from homology"/>
<evidence type="ECO:0000256" key="6">
    <source>
        <dbReference type="ARBA" id="ARBA00022679"/>
    </source>
</evidence>
<dbReference type="InterPro" id="IPR013216">
    <property type="entry name" value="Methyltransf_11"/>
</dbReference>
<name>A0ABT8VWP0_9GAMM</name>
<accession>A0ABT8VWP0</accession>
<comment type="pathway">
    <text evidence="2 9">Cofactor biosynthesis; biotin biosynthesis.</text>
</comment>
<comment type="catalytic activity">
    <reaction evidence="1 9">
        <text>malonyl-[ACP] + S-adenosyl-L-methionine = malonyl-[ACP] methyl ester + S-adenosyl-L-homocysteine</text>
        <dbReference type="Rhea" id="RHEA:17105"/>
        <dbReference type="Rhea" id="RHEA-COMP:9623"/>
        <dbReference type="Rhea" id="RHEA-COMP:9954"/>
        <dbReference type="ChEBI" id="CHEBI:57856"/>
        <dbReference type="ChEBI" id="CHEBI:59789"/>
        <dbReference type="ChEBI" id="CHEBI:78449"/>
        <dbReference type="ChEBI" id="CHEBI:78845"/>
        <dbReference type="EC" id="2.1.1.197"/>
    </reaction>
</comment>
<dbReference type="InterPro" id="IPR029063">
    <property type="entry name" value="SAM-dependent_MTases_sf"/>
</dbReference>
<evidence type="ECO:0000256" key="7">
    <source>
        <dbReference type="ARBA" id="ARBA00022691"/>
    </source>
</evidence>
<evidence type="ECO:0000313" key="11">
    <source>
        <dbReference type="EMBL" id="MDO3720410.1"/>
    </source>
</evidence>
<comment type="function">
    <text evidence="9">Converts the free carboxyl group of a malonyl-thioester to its methyl ester by transfer of a methyl group from S-adenosyl-L-methionine (SAM). It allows to synthesize pimeloyl-ACP via the fatty acid synthetic pathway.</text>
</comment>
<dbReference type="Gene3D" id="3.40.50.150">
    <property type="entry name" value="Vaccinia Virus protein VP39"/>
    <property type="match status" value="1"/>
</dbReference>
<dbReference type="Proteomes" id="UP001168640">
    <property type="component" value="Unassembled WGS sequence"/>
</dbReference>
<keyword evidence="12" id="KW-1185">Reference proteome</keyword>
<dbReference type="SUPFAM" id="SSF53335">
    <property type="entry name" value="S-adenosyl-L-methionine-dependent methyltransferases"/>
    <property type="match status" value="1"/>
</dbReference>
<dbReference type="GO" id="GO:0032259">
    <property type="term" value="P:methylation"/>
    <property type="evidence" value="ECO:0007669"/>
    <property type="project" value="UniProtKB-KW"/>
</dbReference>
<dbReference type="NCBIfam" id="TIGR02072">
    <property type="entry name" value="BioC"/>
    <property type="match status" value="1"/>
</dbReference>
<organism evidence="11 12">
    <name type="scientific">Marinobacter suaedae</name>
    <dbReference type="NCBI Taxonomy" id="3057675"/>
    <lineage>
        <taxon>Bacteria</taxon>
        <taxon>Pseudomonadati</taxon>
        <taxon>Pseudomonadota</taxon>
        <taxon>Gammaproteobacteria</taxon>
        <taxon>Pseudomonadales</taxon>
        <taxon>Marinobacteraceae</taxon>
        <taxon>Marinobacter</taxon>
    </lineage>
</organism>
<dbReference type="InterPro" id="IPR011814">
    <property type="entry name" value="BioC"/>
</dbReference>
<evidence type="ECO:0000256" key="2">
    <source>
        <dbReference type="ARBA" id="ARBA00004746"/>
    </source>
</evidence>
<dbReference type="PANTHER" id="PTHR44942">
    <property type="entry name" value="METHYLTRANSF_11 DOMAIN-CONTAINING PROTEIN"/>
    <property type="match status" value="1"/>
</dbReference>
<dbReference type="CDD" id="cd02440">
    <property type="entry name" value="AdoMet_MTases"/>
    <property type="match status" value="1"/>
</dbReference>
<evidence type="ECO:0000256" key="8">
    <source>
        <dbReference type="ARBA" id="ARBA00022756"/>
    </source>
</evidence>
<feature type="domain" description="Methyltransferase type 11" evidence="10">
    <location>
        <begin position="56"/>
        <end position="149"/>
    </location>
</feature>
<sequence length="266" mass="29112">MSECQNDLPIADKVDIAREFGVASATYEQASRLQRLMGNAMIAELSRAGFQGERALDVGCGTGWFTRALAGMASVGRVTGVDLSAGMVERARNTVTGDVSWLVADAEHLPLPDDSVDLIFSNLMIQWCSDPVPVLLECRRLLRPGGRLMLSTLMDGTLNELKKAWEVADPGRPHVNRFEPEHRLRELVTQALPGAQFVRRTIALPYESPLALTGELKQLGAGFKGDARRKTLTGPGRVRAMCKAYPRQPDGSVAASYEAAWVYWQA</sequence>
<dbReference type="EMBL" id="JAUMIS010000001">
    <property type="protein sequence ID" value="MDO3720410.1"/>
    <property type="molecule type" value="Genomic_DNA"/>
</dbReference>
<reference evidence="11" key="1">
    <citation type="submission" date="2023-07" db="EMBL/GenBank/DDBJ databases">
        <title>Marinobacter sp. chi1 genome sequencing and assembly.</title>
        <authorList>
            <person name="Park S."/>
        </authorList>
    </citation>
    <scope>NUCLEOTIDE SEQUENCE</scope>
    <source>
        <strain evidence="11">Chi1</strain>
    </source>
</reference>
<evidence type="ECO:0000256" key="3">
    <source>
        <dbReference type="ARBA" id="ARBA00008361"/>
    </source>
</evidence>
<evidence type="ECO:0000256" key="1">
    <source>
        <dbReference type="ARBA" id="ARBA00000852"/>
    </source>
</evidence>
<comment type="similarity">
    <text evidence="3 9">Belongs to the methyltransferase superfamily.</text>
</comment>
<gene>
    <name evidence="9 11" type="primary">bioC</name>
    <name evidence="11" type="ORF">QVZ43_01680</name>
</gene>
<protein>
    <recommendedName>
        <fullName evidence="4 9">Malonyl-[acyl-carrier protein] O-methyltransferase</fullName>
        <shortName evidence="9">Malonyl-ACP O-methyltransferase</shortName>
        <ecNumber evidence="4 9">2.1.1.197</ecNumber>
    </recommendedName>
    <alternativeName>
        <fullName evidence="9">Biotin synthesis protein BioC</fullName>
    </alternativeName>
</protein>
<evidence type="ECO:0000313" key="12">
    <source>
        <dbReference type="Proteomes" id="UP001168640"/>
    </source>
</evidence>